<feature type="transmembrane region" description="Helical" evidence="6">
    <location>
        <begin position="33"/>
        <end position="51"/>
    </location>
</feature>
<feature type="transmembrane region" description="Helical" evidence="6">
    <location>
        <begin position="456"/>
        <end position="479"/>
    </location>
</feature>
<comment type="subcellular location">
    <subcellularLocation>
        <location evidence="1">Membrane</location>
        <topology evidence="1">Multi-pass membrane protein</topology>
    </subcellularLocation>
</comment>
<dbReference type="PANTHER" id="PTHR43568:SF1">
    <property type="entry name" value="P PROTEIN"/>
    <property type="match status" value="1"/>
</dbReference>
<name>A0A557SRS5_9ARCH</name>
<feature type="transmembrane region" description="Helical" evidence="6">
    <location>
        <begin position="129"/>
        <end position="147"/>
    </location>
</feature>
<keyword evidence="5 6" id="KW-0472">Membrane</keyword>
<keyword evidence="3 6" id="KW-0812">Transmembrane</keyword>
<dbReference type="GO" id="GO:0016020">
    <property type="term" value="C:membrane"/>
    <property type="evidence" value="ECO:0007669"/>
    <property type="project" value="UniProtKB-SubCell"/>
</dbReference>
<feature type="transmembrane region" description="Helical" evidence="6">
    <location>
        <begin position="358"/>
        <end position="375"/>
    </location>
</feature>
<feature type="domain" description="Citrate transporter-like" evidence="7">
    <location>
        <begin position="46"/>
        <end position="419"/>
    </location>
</feature>
<dbReference type="AlphaFoldDB" id="A0A557SRS5"/>
<evidence type="ECO:0000256" key="4">
    <source>
        <dbReference type="ARBA" id="ARBA00022989"/>
    </source>
</evidence>
<evidence type="ECO:0000256" key="2">
    <source>
        <dbReference type="ARBA" id="ARBA00022448"/>
    </source>
</evidence>
<sequence>MHKKYSIGILLIAIYIVILFTIPPLVFEKSVTPIIAGITVIMVAIYVLLGLDIIHRTAIAIFGAILSIILAIVLGSFQAENSLDFVIESIDFNTIGLLLGMMIMVAILGETGVFHQVGIKLGKISKGNVWILMLLLCTFTSVASMFVDNVTTILLMIPVTLSITRTLRIHPIPFIMAQVMVSNIGGAATLIGDPPNILIGSAAGIDFNSFLIYMGPTIAIVFGFSLLLIKLFFKKELKVEQKLEQQEDIQQLMHRDENAILIHHKGLLIKSLIVLIGVIILFSLQTITHLEVSIVAIGGAAVLLIISRVSLEKILHEVDWATLLFFVGLFVIVGVAEHAGLINILANLALDITGGNPWVTFVMVIWLAGIASAFVDNIPFTTTMIPLIHTLNGDPTIAASFGSESGYQFSPLWWALALGADLGGNGTLIGSSAGVVAAGLSEKFGHHISFTRWIRIGFPLMLITLAIGTVVLYGFLLFLH</sequence>
<evidence type="ECO:0000256" key="1">
    <source>
        <dbReference type="ARBA" id="ARBA00004141"/>
    </source>
</evidence>
<dbReference type="EMBL" id="VOAH01000016">
    <property type="protein sequence ID" value="TVP39297.1"/>
    <property type="molecule type" value="Genomic_DNA"/>
</dbReference>
<feature type="transmembrane region" description="Helical" evidence="6">
    <location>
        <begin position="97"/>
        <end position="117"/>
    </location>
</feature>
<feature type="transmembrane region" description="Helical" evidence="6">
    <location>
        <begin position="293"/>
        <end position="311"/>
    </location>
</feature>
<feature type="transmembrane region" description="Helical" evidence="6">
    <location>
        <begin position="323"/>
        <end position="346"/>
    </location>
</feature>
<dbReference type="Proteomes" id="UP000315289">
    <property type="component" value="Unassembled WGS sequence"/>
</dbReference>
<feature type="transmembrane region" description="Helical" evidence="6">
    <location>
        <begin position="210"/>
        <end position="233"/>
    </location>
</feature>
<dbReference type="InterPro" id="IPR004680">
    <property type="entry name" value="Cit_transptr-like_dom"/>
</dbReference>
<dbReference type="OrthoDB" id="19068at2157"/>
<dbReference type="PANTHER" id="PTHR43568">
    <property type="entry name" value="P PROTEIN"/>
    <property type="match status" value="1"/>
</dbReference>
<accession>A0A557SRS5</accession>
<evidence type="ECO:0000313" key="8">
    <source>
        <dbReference type="EMBL" id="TVP39297.1"/>
    </source>
</evidence>
<dbReference type="InterPro" id="IPR051475">
    <property type="entry name" value="Diverse_Ion_Transporter"/>
</dbReference>
<dbReference type="RefSeq" id="WP_144733944.1">
    <property type="nucleotide sequence ID" value="NZ_ML675591.1"/>
</dbReference>
<proteinExistence type="predicted"/>
<evidence type="ECO:0000313" key="9">
    <source>
        <dbReference type="Proteomes" id="UP000315289"/>
    </source>
</evidence>
<reference evidence="8 9" key="1">
    <citation type="journal article" date="2019" name="Front. Microbiol.">
        <title>Ammonia Oxidation by the Arctic Terrestrial Thaumarchaeote Candidatus Nitrosocosmicus arcticus Is Stimulated by Increasing Temperatures.</title>
        <authorList>
            <person name="Alves R.J.E."/>
            <person name="Kerou M."/>
            <person name="Zappe A."/>
            <person name="Bittner R."/>
            <person name="Abby S.S."/>
            <person name="Schmidt H.A."/>
            <person name="Pfeifer K."/>
            <person name="Schleper C."/>
        </authorList>
    </citation>
    <scope>NUCLEOTIDE SEQUENCE [LARGE SCALE GENOMIC DNA]</scope>
    <source>
        <strain evidence="8 9">Kfb</strain>
    </source>
</reference>
<comment type="caution">
    <text evidence="8">The sequence shown here is derived from an EMBL/GenBank/DDBJ whole genome shotgun (WGS) entry which is preliminary data.</text>
</comment>
<evidence type="ECO:0000259" key="7">
    <source>
        <dbReference type="Pfam" id="PF03600"/>
    </source>
</evidence>
<dbReference type="Pfam" id="PF03600">
    <property type="entry name" value="CitMHS"/>
    <property type="match status" value="1"/>
</dbReference>
<keyword evidence="4 6" id="KW-1133">Transmembrane helix</keyword>
<evidence type="ECO:0000256" key="3">
    <source>
        <dbReference type="ARBA" id="ARBA00022692"/>
    </source>
</evidence>
<organism evidence="8 9">
    <name type="scientific">Candidatus Nitrosocosmicus arcticus</name>
    <dbReference type="NCBI Taxonomy" id="2035267"/>
    <lineage>
        <taxon>Archaea</taxon>
        <taxon>Nitrososphaerota</taxon>
        <taxon>Nitrososphaeria</taxon>
        <taxon>Nitrososphaerales</taxon>
        <taxon>Nitrososphaeraceae</taxon>
        <taxon>Candidatus Nitrosocosmicus</taxon>
    </lineage>
</organism>
<keyword evidence="2" id="KW-0813">Transport</keyword>
<keyword evidence="9" id="KW-1185">Reference proteome</keyword>
<feature type="transmembrane region" description="Helical" evidence="6">
    <location>
        <begin position="58"/>
        <end position="77"/>
    </location>
</feature>
<protein>
    <submittedName>
        <fullName evidence="8">Putative ArsAB family transporter</fullName>
    </submittedName>
</protein>
<feature type="transmembrane region" description="Helical" evidence="6">
    <location>
        <begin position="267"/>
        <end position="287"/>
    </location>
</feature>
<feature type="transmembrane region" description="Helical" evidence="6">
    <location>
        <begin position="7"/>
        <end position="27"/>
    </location>
</feature>
<dbReference type="GO" id="GO:0055085">
    <property type="term" value="P:transmembrane transport"/>
    <property type="evidence" value="ECO:0007669"/>
    <property type="project" value="InterPro"/>
</dbReference>
<evidence type="ECO:0000256" key="5">
    <source>
        <dbReference type="ARBA" id="ARBA00023136"/>
    </source>
</evidence>
<dbReference type="CDD" id="cd01116">
    <property type="entry name" value="P_permease"/>
    <property type="match status" value="1"/>
</dbReference>
<gene>
    <name evidence="8" type="ORF">NARC_160010</name>
</gene>
<evidence type="ECO:0000256" key="6">
    <source>
        <dbReference type="SAM" id="Phobius"/>
    </source>
</evidence>